<dbReference type="Pfam" id="PF00929">
    <property type="entry name" value="RNase_T"/>
    <property type="match status" value="1"/>
</dbReference>
<dbReference type="SMART" id="SM00479">
    <property type="entry name" value="EXOIII"/>
    <property type="match status" value="1"/>
</dbReference>
<dbReference type="InterPro" id="IPR013520">
    <property type="entry name" value="Ribonucl_H"/>
</dbReference>
<name>A0A7M3MBB0_9BACT</name>
<comment type="function">
    <text evidence="4">DNA polymerase III is a complex, multichain enzyme responsible for most of the replicative synthesis in bacteria. The epsilon subunit contain the editing function and is a proofreading 3'-5' exonuclease.</text>
</comment>
<dbReference type="SUPFAM" id="SSF53098">
    <property type="entry name" value="Ribonuclease H-like"/>
    <property type="match status" value="1"/>
</dbReference>
<feature type="domain" description="Exonuclease" evidence="6">
    <location>
        <begin position="49"/>
        <end position="228"/>
    </location>
</feature>
<comment type="caution">
    <text evidence="7">The sequence shown here is derived from an EMBL/GenBank/DDBJ whole genome shotgun (WGS) entry which is preliminary data.</text>
</comment>
<gene>
    <name evidence="7" type="ORF">DPQ33_15620</name>
</gene>
<proteinExistence type="predicted"/>
<accession>A0A7M3MBB0</accession>
<dbReference type="GO" id="GO:0005829">
    <property type="term" value="C:cytosol"/>
    <property type="evidence" value="ECO:0007669"/>
    <property type="project" value="TreeGrafter"/>
</dbReference>
<evidence type="ECO:0000256" key="2">
    <source>
        <dbReference type="ARBA" id="ARBA00022801"/>
    </source>
</evidence>
<evidence type="ECO:0000313" key="8">
    <source>
        <dbReference type="Proteomes" id="UP000448292"/>
    </source>
</evidence>
<evidence type="ECO:0000313" key="7">
    <source>
        <dbReference type="EMBL" id="TVM15390.1"/>
    </source>
</evidence>
<dbReference type="Proteomes" id="UP000448292">
    <property type="component" value="Unassembled WGS sequence"/>
</dbReference>
<protein>
    <submittedName>
        <fullName evidence="7">3'-5' exonuclease</fullName>
    </submittedName>
</protein>
<dbReference type="RefSeq" id="WP_144304160.1">
    <property type="nucleotide sequence ID" value="NZ_QMIE01000017.1"/>
</dbReference>
<dbReference type="OrthoDB" id="5497329at2"/>
<comment type="subunit">
    <text evidence="5">DNA polymerase III contains a core (composed of alpha, epsilon and theta chains) that associates with a tau subunit. This core dimerizes to form the POLIII' complex. PolIII' associates with the gamma complex (composed of gamma, delta, delta', psi and chi chains) and with the beta chain to form the complete DNA polymerase III complex.</text>
</comment>
<evidence type="ECO:0000256" key="4">
    <source>
        <dbReference type="ARBA" id="ARBA00025483"/>
    </source>
</evidence>
<keyword evidence="1" id="KW-0540">Nuclease</keyword>
<evidence type="ECO:0000256" key="3">
    <source>
        <dbReference type="ARBA" id="ARBA00022839"/>
    </source>
</evidence>
<keyword evidence="8" id="KW-1185">Reference proteome</keyword>
<evidence type="ECO:0000256" key="1">
    <source>
        <dbReference type="ARBA" id="ARBA00022722"/>
    </source>
</evidence>
<dbReference type="GO" id="GO:0006259">
    <property type="term" value="P:DNA metabolic process"/>
    <property type="evidence" value="ECO:0007669"/>
    <property type="project" value="UniProtKB-ARBA"/>
</dbReference>
<dbReference type="AlphaFoldDB" id="A0A7M3MBB0"/>
<evidence type="ECO:0000259" key="6">
    <source>
        <dbReference type="SMART" id="SM00479"/>
    </source>
</evidence>
<dbReference type="EMBL" id="QMIE01000017">
    <property type="protein sequence ID" value="TVM15390.1"/>
    <property type="molecule type" value="Genomic_DNA"/>
</dbReference>
<keyword evidence="2" id="KW-0378">Hydrolase</keyword>
<organism evidence="7 8">
    <name type="scientific">Oceanidesulfovibrio indonesiensis</name>
    <dbReference type="NCBI Taxonomy" id="54767"/>
    <lineage>
        <taxon>Bacteria</taxon>
        <taxon>Pseudomonadati</taxon>
        <taxon>Thermodesulfobacteriota</taxon>
        <taxon>Desulfovibrionia</taxon>
        <taxon>Desulfovibrionales</taxon>
        <taxon>Desulfovibrionaceae</taxon>
        <taxon>Oceanidesulfovibrio</taxon>
    </lineage>
</organism>
<dbReference type="GO" id="GO:0003676">
    <property type="term" value="F:nucleic acid binding"/>
    <property type="evidence" value="ECO:0007669"/>
    <property type="project" value="InterPro"/>
</dbReference>
<evidence type="ECO:0000256" key="5">
    <source>
        <dbReference type="ARBA" id="ARBA00026073"/>
    </source>
</evidence>
<dbReference type="CDD" id="cd06127">
    <property type="entry name" value="DEDDh"/>
    <property type="match status" value="1"/>
</dbReference>
<dbReference type="Gene3D" id="3.30.420.10">
    <property type="entry name" value="Ribonuclease H-like superfamily/Ribonuclease H"/>
    <property type="match status" value="1"/>
</dbReference>
<dbReference type="PANTHER" id="PTHR30231:SF4">
    <property type="entry name" value="PROTEIN NEN2"/>
    <property type="match status" value="1"/>
</dbReference>
<dbReference type="InterPro" id="IPR012337">
    <property type="entry name" value="RNaseH-like_sf"/>
</dbReference>
<dbReference type="PANTHER" id="PTHR30231">
    <property type="entry name" value="DNA POLYMERASE III SUBUNIT EPSILON"/>
    <property type="match status" value="1"/>
</dbReference>
<dbReference type="GO" id="GO:0008408">
    <property type="term" value="F:3'-5' exonuclease activity"/>
    <property type="evidence" value="ECO:0007669"/>
    <property type="project" value="TreeGrafter"/>
</dbReference>
<sequence length="248" mass="28167">MVRNPLSITERIRGAVAGLISGPPAAPLLAKNHAYFQQLDQSKPLEEYEFAVVDTELTGLDARNDEIVSIGGVRIRDMELDPSDTFEAIVRPLGDMPKTATLVHRITPQQVKDRPGLEDVLPQFVEWLGTSFMVGHHVGLDMRFLNRACRKVLGAELKNPGVDTMRLAQVYEAELWESYYDRYTLNISYNLTDLTERYGLPAFGSHDALQDAFQTAYLFLFLVRKLKQGGIHTLHDLYLAGRSWRWYL</sequence>
<reference evidence="7 8" key="1">
    <citation type="submission" date="2018-06" db="EMBL/GenBank/DDBJ databases">
        <title>Complete genome of Desulfovibrio indonesiensis P37SLT.</title>
        <authorList>
            <person name="Crispim J.S."/>
            <person name="Vidigal P.M.P."/>
            <person name="Silva L.C.F."/>
            <person name="Laguardia C.N."/>
            <person name="Araujo L.C."/>
            <person name="Dias R.S."/>
            <person name="Sousa M.P."/>
            <person name="Paula S.O."/>
            <person name="Silva C."/>
        </authorList>
    </citation>
    <scope>NUCLEOTIDE SEQUENCE [LARGE SCALE GENOMIC DNA]</scope>
    <source>
        <strain evidence="7 8">P37SLT</strain>
    </source>
</reference>
<dbReference type="FunFam" id="3.30.420.10:FF:000045">
    <property type="entry name" value="3'-5' exonuclease DinG"/>
    <property type="match status" value="1"/>
</dbReference>
<dbReference type="InterPro" id="IPR036397">
    <property type="entry name" value="RNaseH_sf"/>
</dbReference>
<keyword evidence="3 7" id="KW-0269">Exonuclease</keyword>